<keyword evidence="3" id="KW-1185">Reference proteome</keyword>
<evidence type="ECO:0000313" key="3">
    <source>
        <dbReference type="Proteomes" id="UP001176941"/>
    </source>
</evidence>
<dbReference type="EMBL" id="OX459951">
    <property type="protein sequence ID" value="CAI9157055.1"/>
    <property type="molecule type" value="Genomic_DNA"/>
</dbReference>
<accession>A0ABN8Y7V3</accession>
<evidence type="ECO:0000313" key="2">
    <source>
        <dbReference type="EMBL" id="CAI9157055.1"/>
    </source>
</evidence>
<sequence length="104" mass="11039">MATVQLVKGAEHQVQWKGHRAEEAGLGPKPRAMGGARGVVIRGRCCRRGPEHASGAEDGGGSGGCSRDPSRAEAEEPPVLTSLWLQCARRSVCEAPRVGQGRRR</sequence>
<evidence type="ECO:0000256" key="1">
    <source>
        <dbReference type="SAM" id="MobiDB-lite"/>
    </source>
</evidence>
<feature type="region of interest" description="Disordered" evidence="1">
    <location>
        <begin position="1"/>
        <end position="35"/>
    </location>
</feature>
<feature type="region of interest" description="Disordered" evidence="1">
    <location>
        <begin position="48"/>
        <end position="77"/>
    </location>
</feature>
<organism evidence="2 3">
    <name type="scientific">Rangifer tarandus platyrhynchus</name>
    <name type="common">Svalbard reindeer</name>
    <dbReference type="NCBI Taxonomy" id="3082113"/>
    <lineage>
        <taxon>Eukaryota</taxon>
        <taxon>Metazoa</taxon>
        <taxon>Chordata</taxon>
        <taxon>Craniata</taxon>
        <taxon>Vertebrata</taxon>
        <taxon>Euteleostomi</taxon>
        <taxon>Mammalia</taxon>
        <taxon>Eutheria</taxon>
        <taxon>Laurasiatheria</taxon>
        <taxon>Artiodactyla</taxon>
        <taxon>Ruminantia</taxon>
        <taxon>Pecora</taxon>
        <taxon>Cervidae</taxon>
        <taxon>Odocoileinae</taxon>
        <taxon>Rangifer</taxon>
    </lineage>
</organism>
<protein>
    <submittedName>
        <fullName evidence="2">Uncharacterized protein</fullName>
    </submittedName>
</protein>
<proteinExistence type="predicted"/>
<dbReference type="Proteomes" id="UP001176941">
    <property type="component" value="Chromosome 15"/>
</dbReference>
<name>A0ABN8Y7V3_RANTA</name>
<gene>
    <name evidence="2" type="ORF">MRATA1EN1_LOCUS6017</name>
</gene>
<reference evidence="2" key="1">
    <citation type="submission" date="2023-04" db="EMBL/GenBank/DDBJ databases">
        <authorList>
            <consortium name="ELIXIR-Norway"/>
        </authorList>
    </citation>
    <scope>NUCLEOTIDE SEQUENCE [LARGE SCALE GENOMIC DNA]</scope>
</reference>